<feature type="transmembrane region" description="Helical" evidence="1">
    <location>
        <begin position="77"/>
        <end position="98"/>
    </location>
</feature>
<dbReference type="Proteomes" id="UP001302745">
    <property type="component" value="Unassembled WGS sequence"/>
</dbReference>
<evidence type="ECO:0000313" key="3">
    <source>
        <dbReference type="Proteomes" id="UP001302745"/>
    </source>
</evidence>
<reference evidence="2" key="1">
    <citation type="journal article" date="2023" name="Mol. Phylogenet. Evol.">
        <title>Genome-scale phylogeny and comparative genomics of the fungal order Sordariales.</title>
        <authorList>
            <person name="Hensen N."/>
            <person name="Bonometti L."/>
            <person name="Westerberg I."/>
            <person name="Brannstrom I.O."/>
            <person name="Guillou S."/>
            <person name="Cros-Aarteil S."/>
            <person name="Calhoun S."/>
            <person name="Haridas S."/>
            <person name="Kuo A."/>
            <person name="Mondo S."/>
            <person name="Pangilinan J."/>
            <person name="Riley R."/>
            <person name="LaButti K."/>
            <person name="Andreopoulos B."/>
            <person name="Lipzen A."/>
            <person name="Chen C."/>
            <person name="Yan M."/>
            <person name="Daum C."/>
            <person name="Ng V."/>
            <person name="Clum A."/>
            <person name="Steindorff A."/>
            <person name="Ohm R.A."/>
            <person name="Martin F."/>
            <person name="Silar P."/>
            <person name="Natvig D.O."/>
            <person name="Lalanne C."/>
            <person name="Gautier V."/>
            <person name="Ament-Velasquez S.L."/>
            <person name="Kruys A."/>
            <person name="Hutchinson M.I."/>
            <person name="Powell A.J."/>
            <person name="Barry K."/>
            <person name="Miller A.N."/>
            <person name="Grigoriev I.V."/>
            <person name="Debuchy R."/>
            <person name="Gladieux P."/>
            <person name="Hiltunen Thoren M."/>
            <person name="Johannesson H."/>
        </authorList>
    </citation>
    <scope>NUCLEOTIDE SEQUENCE</scope>
    <source>
        <strain evidence="2">CBS 538.74</strain>
    </source>
</reference>
<protein>
    <submittedName>
        <fullName evidence="2">Uncharacterized protein</fullName>
    </submittedName>
</protein>
<proteinExistence type="predicted"/>
<keyword evidence="1" id="KW-0812">Transmembrane</keyword>
<keyword evidence="1" id="KW-1133">Transmembrane helix</keyword>
<reference evidence="2" key="2">
    <citation type="submission" date="2023-05" db="EMBL/GenBank/DDBJ databases">
        <authorList>
            <consortium name="Lawrence Berkeley National Laboratory"/>
            <person name="Steindorff A."/>
            <person name="Hensen N."/>
            <person name="Bonometti L."/>
            <person name="Westerberg I."/>
            <person name="Brannstrom I.O."/>
            <person name="Guillou S."/>
            <person name="Cros-Aarteil S."/>
            <person name="Calhoun S."/>
            <person name="Haridas S."/>
            <person name="Kuo A."/>
            <person name="Mondo S."/>
            <person name="Pangilinan J."/>
            <person name="Riley R."/>
            <person name="Labutti K."/>
            <person name="Andreopoulos B."/>
            <person name="Lipzen A."/>
            <person name="Chen C."/>
            <person name="Yanf M."/>
            <person name="Daum C."/>
            <person name="Ng V."/>
            <person name="Clum A."/>
            <person name="Ohm R."/>
            <person name="Martin F."/>
            <person name="Silar P."/>
            <person name="Natvig D."/>
            <person name="Lalanne C."/>
            <person name="Gautier V."/>
            <person name="Ament-Velasquez S.L."/>
            <person name="Kruys A."/>
            <person name="Hutchinson M.I."/>
            <person name="Powell A.J."/>
            <person name="Barry K."/>
            <person name="Miller A.N."/>
            <person name="Grigoriev I.V."/>
            <person name="Debuchy R."/>
            <person name="Gladieux P."/>
            <person name="Thoren M.H."/>
            <person name="Johannesson H."/>
        </authorList>
    </citation>
    <scope>NUCLEOTIDE SEQUENCE</scope>
    <source>
        <strain evidence="2">CBS 538.74</strain>
    </source>
</reference>
<name>A0AAN6ZTG9_9PEZI</name>
<gene>
    <name evidence="2" type="ORF">C8A00DRAFT_37911</name>
</gene>
<dbReference type="EMBL" id="MU857154">
    <property type="protein sequence ID" value="KAK4149484.1"/>
    <property type="molecule type" value="Genomic_DNA"/>
</dbReference>
<sequence>MWTIGMVATISQFVLPPVEAGGYAFSLVALAMLYFAPIVGTMVAESWGHWFNDFLAKRHMERYGFEHWTIFCLPRHAALTGAWLNFGRVVGGFAVAYFQMPWVQRNGPALSFGCQGVVMVGAALVIVATQIWGRTWRAKFPAPGGREARE</sequence>
<keyword evidence="3" id="KW-1185">Reference proteome</keyword>
<organism evidence="2 3">
    <name type="scientific">Chaetomidium leptoderma</name>
    <dbReference type="NCBI Taxonomy" id="669021"/>
    <lineage>
        <taxon>Eukaryota</taxon>
        <taxon>Fungi</taxon>
        <taxon>Dikarya</taxon>
        <taxon>Ascomycota</taxon>
        <taxon>Pezizomycotina</taxon>
        <taxon>Sordariomycetes</taxon>
        <taxon>Sordariomycetidae</taxon>
        <taxon>Sordariales</taxon>
        <taxon>Chaetomiaceae</taxon>
        <taxon>Chaetomidium</taxon>
    </lineage>
</organism>
<dbReference type="AlphaFoldDB" id="A0AAN6ZTG9"/>
<evidence type="ECO:0000256" key="1">
    <source>
        <dbReference type="SAM" id="Phobius"/>
    </source>
</evidence>
<accession>A0AAN6ZTG9</accession>
<comment type="caution">
    <text evidence="2">The sequence shown here is derived from an EMBL/GenBank/DDBJ whole genome shotgun (WGS) entry which is preliminary data.</text>
</comment>
<keyword evidence="1" id="KW-0472">Membrane</keyword>
<feature type="transmembrane region" description="Helical" evidence="1">
    <location>
        <begin position="30"/>
        <end position="56"/>
    </location>
</feature>
<feature type="transmembrane region" description="Helical" evidence="1">
    <location>
        <begin position="110"/>
        <end position="132"/>
    </location>
</feature>
<evidence type="ECO:0000313" key="2">
    <source>
        <dbReference type="EMBL" id="KAK4149484.1"/>
    </source>
</evidence>